<accession>A0A368SJ31</accession>
<protein>
    <submittedName>
        <fullName evidence="1">Uncharacterized protein</fullName>
    </submittedName>
</protein>
<organism evidence="1">
    <name type="scientific">Setaria italica</name>
    <name type="common">Foxtail millet</name>
    <name type="synonym">Panicum italicum</name>
    <dbReference type="NCBI Taxonomy" id="4555"/>
    <lineage>
        <taxon>Eukaryota</taxon>
        <taxon>Viridiplantae</taxon>
        <taxon>Streptophyta</taxon>
        <taxon>Embryophyta</taxon>
        <taxon>Tracheophyta</taxon>
        <taxon>Spermatophyta</taxon>
        <taxon>Magnoliopsida</taxon>
        <taxon>Liliopsida</taxon>
        <taxon>Poales</taxon>
        <taxon>Poaceae</taxon>
        <taxon>PACMAD clade</taxon>
        <taxon>Panicoideae</taxon>
        <taxon>Panicodae</taxon>
        <taxon>Paniceae</taxon>
        <taxon>Cenchrinae</taxon>
        <taxon>Setaria</taxon>
    </lineage>
</organism>
<reference evidence="1" key="1">
    <citation type="journal article" date="2012" name="Nat. Biotechnol.">
        <title>Reference genome sequence of the model plant Setaria.</title>
        <authorList>
            <person name="Bennetzen J.L."/>
            <person name="Schmutz J."/>
            <person name="Wang H."/>
            <person name="Percifield R."/>
            <person name="Hawkins J."/>
            <person name="Pontaroli A.C."/>
            <person name="Estep M."/>
            <person name="Feng L."/>
            <person name="Vaughn J.N."/>
            <person name="Grimwood J."/>
            <person name="Jenkins J."/>
            <person name="Barry K."/>
            <person name="Lindquist E."/>
            <person name="Hellsten U."/>
            <person name="Deshpande S."/>
            <person name="Wang X."/>
            <person name="Wu X."/>
            <person name="Mitros T."/>
            <person name="Triplett J."/>
            <person name="Yang X."/>
            <person name="Ye C.Y."/>
            <person name="Mauro-Herrera M."/>
            <person name="Wang L."/>
            <person name="Li P."/>
            <person name="Sharma M."/>
            <person name="Sharma R."/>
            <person name="Ronald P.C."/>
            <person name="Panaud O."/>
            <person name="Kellogg E.A."/>
            <person name="Brutnell T.P."/>
            <person name="Doust A.N."/>
            <person name="Tuskan G.A."/>
            <person name="Rokhsar D."/>
            <person name="Devos K.M."/>
        </authorList>
    </citation>
    <scope>NUCLEOTIDE SEQUENCE [LARGE SCALE GENOMIC DNA]</scope>
    <source>
        <strain evidence="1">Yugu1</strain>
    </source>
</reference>
<dbReference type="AlphaFoldDB" id="A0A368SJ31"/>
<name>A0A368SJ31_SETIT</name>
<dbReference type="OrthoDB" id="4062651at2759"/>
<reference evidence="1" key="2">
    <citation type="submission" date="2015-07" db="EMBL/GenBank/DDBJ databases">
        <authorList>
            <person name="Noorani M."/>
        </authorList>
    </citation>
    <scope>NUCLEOTIDE SEQUENCE</scope>
    <source>
        <strain evidence="1">Yugu1</strain>
    </source>
</reference>
<evidence type="ECO:0000313" key="1">
    <source>
        <dbReference type="EMBL" id="RCV42449.1"/>
    </source>
</evidence>
<proteinExistence type="predicted"/>
<sequence length="45" mass="5079">MNDLHCDVETRLLKSRQNGTAFDLTLNLLENTTCRAYTGYINDGS</sequence>
<dbReference type="EMBL" id="CM003536">
    <property type="protein sequence ID" value="RCV42449.1"/>
    <property type="molecule type" value="Genomic_DNA"/>
</dbReference>
<gene>
    <name evidence="1" type="ORF">SETIT_9G217500v2</name>
</gene>